<dbReference type="InterPro" id="IPR029044">
    <property type="entry name" value="Nucleotide-diphossugar_trans"/>
</dbReference>
<name>A0ABW4E2P8_9RHOB</name>
<organism evidence="1 2">
    <name type="scientific">Paracoccus nototheniae</name>
    <dbReference type="NCBI Taxonomy" id="2489002"/>
    <lineage>
        <taxon>Bacteria</taxon>
        <taxon>Pseudomonadati</taxon>
        <taxon>Pseudomonadota</taxon>
        <taxon>Alphaproteobacteria</taxon>
        <taxon>Rhodobacterales</taxon>
        <taxon>Paracoccaceae</taxon>
        <taxon>Paracoccus</taxon>
    </lineage>
</organism>
<evidence type="ECO:0000313" key="2">
    <source>
        <dbReference type="Proteomes" id="UP001597302"/>
    </source>
</evidence>
<reference evidence="2" key="1">
    <citation type="journal article" date="2019" name="Int. J. Syst. Evol. Microbiol.">
        <title>The Global Catalogue of Microorganisms (GCM) 10K type strain sequencing project: providing services to taxonomists for standard genome sequencing and annotation.</title>
        <authorList>
            <consortium name="The Broad Institute Genomics Platform"/>
            <consortium name="The Broad Institute Genome Sequencing Center for Infectious Disease"/>
            <person name="Wu L."/>
            <person name="Ma J."/>
        </authorList>
    </citation>
    <scope>NUCLEOTIDE SEQUENCE [LARGE SCALE GENOMIC DNA]</scope>
    <source>
        <strain evidence="2">CCM 8875</strain>
    </source>
</reference>
<dbReference type="EMBL" id="JBHTOQ010000036">
    <property type="protein sequence ID" value="MFD1482751.1"/>
    <property type="molecule type" value="Genomic_DNA"/>
</dbReference>
<dbReference type="Gene3D" id="3.90.550.10">
    <property type="entry name" value="Spore Coat Polysaccharide Biosynthesis Protein SpsA, Chain A"/>
    <property type="match status" value="1"/>
</dbReference>
<gene>
    <name evidence="1" type="ORF">ACFQ5P_15755</name>
</gene>
<dbReference type="SUPFAM" id="SSF53448">
    <property type="entry name" value="Nucleotide-diphospho-sugar transferases"/>
    <property type="match status" value="1"/>
</dbReference>
<dbReference type="RefSeq" id="WP_131572442.1">
    <property type="nucleotide sequence ID" value="NZ_CBCSAJ010000001.1"/>
</dbReference>
<sequence length="361" mass="39716">MPQDFSIIFVVDPPGLVLDSILLLASIRKHMPDVPVVPYCPAAKAEALPPQLTEFFAHHDAPIRLMQTEGVFATPYKQGNKLLAAAAPRDTAATLFLDTDVMVMRAFGGHEVLQEDQLSAAPEGRMTWGKMPEMWPSAYDTFGLPVPQDQIRLARSNALSSPYFNAGVVGFPDQTPSGHHFGQLWLETSQRIDANDNVPGRRPWLDQIALPIAMIRAGLSMNLLPSKWNLSLSHNPVADGKPPHVNRLAQAEIDKLNAADPVIAHYHNHPALARLRYGPIADALIAEFTPYASIQDLRLGMVGQTPSKAAILKEFHTLKAMTDRTPEQSARFREVDALKRAAQSGKLAKGYYADWPDTLVT</sequence>
<proteinExistence type="predicted"/>
<accession>A0ABW4E2P8</accession>
<comment type="caution">
    <text evidence="1">The sequence shown here is derived from an EMBL/GenBank/DDBJ whole genome shotgun (WGS) entry which is preliminary data.</text>
</comment>
<dbReference type="Proteomes" id="UP001597302">
    <property type="component" value="Unassembled WGS sequence"/>
</dbReference>
<keyword evidence="2" id="KW-1185">Reference proteome</keyword>
<protein>
    <submittedName>
        <fullName evidence="1">Uncharacterized protein</fullName>
    </submittedName>
</protein>
<evidence type="ECO:0000313" key="1">
    <source>
        <dbReference type="EMBL" id="MFD1482751.1"/>
    </source>
</evidence>